<gene>
    <name evidence="1" type="ORF">GQ43DRAFT_103870</name>
</gene>
<dbReference type="EMBL" id="ML994056">
    <property type="protein sequence ID" value="KAF2199772.1"/>
    <property type="molecule type" value="Genomic_DNA"/>
</dbReference>
<name>A0A9P4JI12_9PLEO</name>
<dbReference type="Proteomes" id="UP000799536">
    <property type="component" value="Unassembled WGS sequence"/>
</dbReference>
<sequence length="260" mass="29825">MIHLKRLPTLTAFTEVRSKKPKAPITRVPELPPPIVAQDLSTVTRAFREAHIKFVLLEMIYTLVFHQSLVHFFEQDAGGITAHFLLTRLTGEIVPSNNNGQLADSTTHDATHRSLNNFEDLYYLLLARVKAMHAELRLRVNNGFMARTTILHSKGSSDGEYFRSITRRFTVADALNQLSLFWCILNDPDLVKPLNTVVKMQHMNIQSHAPCKGKPEEERWTCMNTEWKESDWKEIQGLKFIGSWSPGMIACHLESRFKRV</sequence>
<evidence type="ECO:0000313" key="1">
    <source>
        <dbReference type="EMBL" id="KAF2199772.1"/>
    </source>
</evidence>
<keyword evidence="2" id="KW-1185">Reference proteome</keyword>
<protein>
    <submittedName>
        <fullName evidence="1">Uncharacterized protein</fullName>
    </submittedName>
</protein>
<dbReference type="AlphaFoldDB" id="A0A9P4JI12"/>
<dbReference type="OrthoDB" id="5419508at2759"/>
<reference evidence="1" key="1">
    <citation type="journal article" date="2020" name="Stud. Mycol.">
        <title>101 Dothideomycetes genomes: a test case for predicting lifestyles and emergence of pathogens.</title>
        <authorList>
            <person name="Haridas S."/>
            <person name="Albert R."/>
            <person name="Binder M."/>
            <person name="Bloem J."/>
            <person name="Labutti K."/>
            <person name="Salamov A."/>
            <person name="Andreopoulos B."/>
            <person name="Baker S."/>
            <person name="Barry K."/>
            <person name="Bills G."/>
            <person name="Bluhm B."/>
            <person name="Cannon C."/>
            <person name="Castanera R."/>
            <person name="Culley D."/>
            <person name="Daum C."/>
            <person name="Ezra D."/>
            <person name="Gonzalez J."/>
            <person name="Henrissat B."/>
            <person name="Kuo A."/>
            <person name="Liang C."/>
            <person name="Lipzen A."/>
            <person name="Lutzoni F."/>
            <person name="Magnuson J."/>
            <person name="Mondo S."/>
            <person name="Nolan M."/>
            <person name="Ohm R."/>
            <person name="Pangilinan J."/>
            <person name="Park H.-J."/>
            <person name="Ramirez L."/>
            <person name="Alfaro M."/>
            <person name="Sun H."/>
            <person name="Tritt A."/>
            <person name="Yoshinaga Y."/>
            <person name="Zwiers L.-H."/>
            <person name="Turgeon B."/>
            <person name="Goodwin S."/>
            <person name="Spatafora J."/>
            <person name="Crous P."/>
            <person name="Grigoriev I."/>
        </authorList>
    </citation>
    <scope>NUCLEOTIDE SEQUENCE</scope>
    <source>
        <strain evidence="1">ATCC 74209</strain>
    </source>
</reference>
<organism evidence="1 2">
    <name type="scientific">Delitschia confertaspora ATCC 74209</name>
    <dbReference type="NCBI Taxonomy" id="1513339"/>
    <lineage>
        <taxon>Eukaryota</taxon>
        <taxon>Fungi</taxon>
        <taxon>Dikarya</taxon>
        <taxon>Ascomycota</taxon>
        <taxon>Pezizomycotina</taxon>
        <taxon>Dothideomycetes</taxon>
        <taxon>Pleosporomycetidae</taxon>
        <taxon>Pleosporales</taxon>
        <taxon>Delitschiaceae</taxon>
        <taxon>Delitschia</taxon>
    </lineage>
</organism>
<proteinExistence type="predicted"/>
<accession>A0A9P4JI12</accession>
<evidence type="ECO:0000313" key="2">
    <source>
        <dbReference type="Proteomes" id="UP000799536"/>
    </source>
</evidence>
<comment type="caution">
    <text evidence="1">The sequence shown here is derived from an EMBL/GenBank/DDBJ whole genome shotgun (WGS) entry which is preliminary data.</text>
</comment>